<dbReference type="EMBL" id="KZ678380">
    <property type="protein sequence ID" value="PSS00922.1"/>
    <property type="molecule type" value="Genomic_DNA"/>
</dbReference>
<accession>A0A2T3AK46</accession>
<feature type="region of interest" description="Disordered" evidence="5">
    <location>
        <begin position="329"/>
        <end position="348"/>
    </location>
</feature>
<evidence type="ECO:0000256" key="1">
    <source>
        <dbReference type="ARBA" id="ARBA00004370"/>
    </source>
</evidence>
<feature type="transmembrane region" description="Helical" evidence="6">
    <location>
        <begin position="126"/>
        <end position="144"/>
    </location>
</feature>
<feature type="domain" description="Fatty acid hydroxylase" evidence="7">
    <location>
        <begin position="170"/>
        <end position="295"/>
    </location>
</feature>
<gene>
    <name evidence="8" type="ORF">BD289DRAFT_360481</name>
</gene>
<protein>
    <recommendedName>
        <fullName evidence="7">Fatty acid hydroxylase domain-containing protein</fullName>
    </recommendedName>
</protein>
<dbReference type="GO" id="GO:0005506">
    <property type="term" value="F:iron ion binding"/>
    <property type="evidence" value="ECO:0007669"/>
    <property type="project" value="InterPro"/>
</dbReference>
<evidence type="ECO:0000313" key="9">
    <source>
        <dbReference type="Proteomes" id="UP000241462"/>
    </source>
</evidence>
<dbReference type="AlphaFoldDB" id="A0A2T3AK46"/>
<dbReference type="GO" id="GO:0008610">
    <property type="term" value="P:lipid biosynthetic process"/>
    <property type="evidence" value="ECO:0007669"/>
    <property type="project" value="InterPro"/>
</dbReference>
<evidence type="ECO:0000256" key="5">
    <source>
        <dbReference type="SAM" id="MobiDB-lite"/>
    </source>
</evidence>
<keyword evidence="9" id="KW-1185">Reference proteome</keyword>
<dbReference type="GO" id="GO:0016491">
    <property type="term" value="F:oxidoreductase activity"/>
    <property type="evidence" value="ECO:0007669"/>
    <property type="project" value="InterPro"/>
</dbReference>
<dbReference type="OrthoDB" id="6354873at2759"/>
<keyword evidence="3 6" id="KW-1133">Transmembrane helix</keyword>
<proteinExistence type="predicted"/>
<sequence>MDVVLEIADTFVGDYVYANLLPVRPSPYGLADGSSNATAGDQVFSTWTYTPATDYFALEPSEYAYQSAWPRDNIWRQALSLYLIVWFFGILLYFIFATLSYAFVFDKKTLQHPKYLRNQMTLEIKQTMGAMPGMSFCTMLMMLLEVRGYTKLYDTCADAPFGAYTWLQFPFFILFTDFGIYWIHRWLHHPLIYKRLHKPHHKWIMPTPFASHAFHPLDGFAQSVPYHVFPLIFPLQKIAFLALFIIVNVWTILIHDGEFVSDNPVINGAACHSIHHLAFNYNYGQYTTLWDRLGGSYRKPDASMFIKEENMSKKQWEKQSKEMEKMVKLVEGEDDRSYDPTPDTKKTK</sequence>
<dbReference type="PANTHER" id="PTHR11863">
    <property type="entry name" value="STEROL DESATURASE"/>
    <property type="match status" value="1"/>
</dbReference>
<name>A0A2T3AK46_9PEZI</name>
<reference evidence="8 9" key="1">
    <citation type="journal article" date="2018" name="Mycol. Prog.">
        <title>Coniella lustricola, a new species from submerged detritus.</title>
        <authorList>
            <person name="Raudabaugh D.B."/>
            <person name="Iturriaga T."/>
            <person name="Carver A."/>
            <person name="Mondo S."/>
            <person name="Pangilinan J."/>
            <person name="Lipzen A."/>
            <person name="He G."/>
            <person name="Amirebrahimi M."/>
            <person name="Grigoriev I.V."/>
            <person name="Miller A.N."/>
        </authorList>
    </citation>
    <scope>NUCLEOTIDE SEQUENCE [LARGE SCALE GENOMIC DNA]</scope>
    <source>
        <strain evidence="8 9">B22-T-1</strain>
    </source>
</reference>
<dbReference type="Proteomes" id="UP000241462">
    <property type="component" value="Unassembled WGS sequence"/>
</dbReference>
<dbReference type="InterPro" id="IPR006694">
    <property type="entry name" value="Fatty_acid_hydroxylase"/>
</dbReference>
<feature type="transmembrane region" description="Helical" evidence="6">
    <location>
        <begin position="238"/>
        <end position="255"/>
    </location>
</feature>
<evidence type="ECO:0000313" key="8">
    <source>
        <dbReference type="EMBL" id="PSS00922.1"/>
    </source>
</evidence>
<dbReference type="Pfam" id="PF04116">
    <property type="entry name" value="FA_hydroxylase"/>
    <property type="match status" value="1"/>
</dbReference>
<dbReference type="GO" id="GO:0016020">
    <property type="term" value="C:membrane"/>
    <property type="evidence" value="ECO:0007669"/>
    <property type="project" value="UniProtKB-SubCell"/>
</dbReference>
<evidence type="ECO:0000256" key="3">
    <source>
        <dbReference type="ARBA" id="ARBA00022989"/>
    </source>
</evidence>
<feature type="transmembrane region" description="Helical" evidence="6">
    <location>
        <begin position="79"/>
        <end position="105"/>
    </location>
</feature>
<keyword evidence="2 6" id="KW-0812">Transmembrane</keyword>
<dbReference type="InParanoid" id="A0A2T3AK46"/>
<evidence type="ECO:0000256" key="6">
    <source>
        <dbReference type="SAM" id="Phobius"/>
    </source>
</evidence>
<dbReference type="FunCoup" id="A0A2T3AK46">
    <property type="interactions" value="172"/>
</dbReference>
<dbReference type="STRING" id="2025994.A0A2T3AK46"/>
<comment type="subcellular location">
    <subcellularLocation>
        <location evidence="1">Membrane</location>
    </subcellularLocation>
</comment>
<evidence type="ECO:0000256" key="2">
    <source>
        <dbReference type="ARBA" id="ARBA00022692"/>
    </source>
</evidence>
<evidence type="ECO:0000259" key="7">
    <source>
        <dbReference type="Pfam" id="PF04116"/>
    </source>
</evidence>
<feature type="transmembrane region" description="Helical" evidence="6">
    <location>
        <begin position="164"/>
        <end position="184"/>
    </location>
</feature>
<dbReference type="InterPro" id="IPR050307">
    <property type="entry name" value="Sterol_Desaturase_Related"/>
</dbReference>
<evidence type="ECO:0000256" key="4">
    <source>
        <dbReference type="ARBA" id="ARBA00023136"/>
    </source>
</evidence>
<keyword evidence="4 6" id="KW-0472">Membrane</keyword>
<organism evidence="8 9">
    <name type="scientific">Coniella lustricola</name>
    <dbReference type="NCBI Taxonomy" id="2025994"/>
    <lineage>
        <taxon>Eukaryota</taxon>
        <taxon>Fungi</taxon>
        <taxon>Dikarya</taxon>
        <taxon>Ascomycota</taxon>
        <taxon>Pezizomycotina</taxon>
        <taxon>Sordariomycetes</taxon>
        <taxon>Sordariomycetidae</taxon>
        <taxon>Diaporthales</taxon>
        <taxon>Schizoparmaceae</taxon>
        <taxon>Coniella</taxon>
    </lineage>
</organism>